<dbReference type="GO" id="GO:0005634">
    <property type="term" value="C:nucleus"/>
    <property type="evidence" value="ECO:0007669"/>
    <property type="project" value="UniProtKB-SubCell"/>
</dbReference>
<evidence type="ECO:0000256" key="5">
    <source>
        <dbReference type="ARBA" id="ARBA00022679"/>
    </source>
</evidence>
<protein>
    <submittedName>
        <fullName evidence="9">Set domain-containing</fullName>
    </submittedName>
</protein>
<comment type="caution">
    <text evidence="9">The sequence shown here is derived from an EMBL/GenBank/DDBJ whole genome shotgun (WGS) entry which is preliminary data.</text>
</comment>
<dbReference type="EMBL" id="MIGC01000134">
    <property type="protein sequence ID" value="PHJ25832.1"/>
    <property type="molecule type" value="Genomic_DNA"/>
</dbReference>
<name>A0A2C6LGX8_9APIC</name>
<keyword evidence="3" id="KW-0158">Chromosome</keyword>
<dbReference type="AlphaFoldDB" id="A0A2C6LGX8"/>
<feature type="non-terminal residue" evidence="9">
    <location>
        <position position="85"/>
    </location>
</feature>
<dbReference type="SUPFAM" id="SSF82199">
    <property type="entry name" value="SET domain"/>
    <property type="match status" value="1"/>
</dbReference>
<comment type="subcellular location">
    <subcellularLocation>
        <location evidence="2">Chromosome</location>
    </subcellularLocation>
    <subcellularLocation>
        <location evidence="1">Nucleus</location>
    </subcellularLocation>
</comment>
<sequence length="85" mass="9690">MANFREWQYMQSMGGSTYLFKLKNSTIVDATQTGAITRFINHSCRPNCQTRDLNDAGDEDGRSNCHVGIFALRDIAIGEELFYNY</sequence>
<dbReference type="InterPro" id="IPR050777">
    <property type="entry name" value="SET2_Histone-Lys_MeTrsfase"/>
</dbReference>
<dbReference type="Pfam" id="PF00856">
    <property type="entry name" value="SET"/>
    <property type="match status" value="1"/>
</dbReference>
<dbReference type="PANTHER" id="PTHR22884">
    <property type="entry name" value="SET DOMAIN PROTEINS"/>
    <property type="match status" value="1"/>
</dbReference>
<accession>A0A2C6LGX8</accession>
<evidence type="ECO:0000256" key="1">
    <source>
        <dbReference type="ARBA" id="ARBA00004123"/>
    </source>
</evidence>
<dbReference type="InterPro" id="IPR001214">
    <property type="entry name" value="SET_dom"/>
</dbReference>
<evidence type="ECO:0000313" key="9">
    <source>
        <dbReference type="EMBL" id="PHJ25832.1"/>
    </source>
</evidence>
<dbReference type="VEuPathDB" id="ToxoDB:CSUI_000314"/>
<dbReference type="GeneID" id="94423759"/>
<dbReference type="Gene3D" id="2.170.270.10">
    <property type="entry name" value="SET domain"/>
    <property type="match status" value="1"/>
</dbReference>
<evidence type="ECO:0000256" key="7">
    <source>
        <dbReference type="ARBA" id="ARBA00023242"/>
    </source>
</evidence>
<keyword evidence="4" id="KW-0489">Methyltransferase</keyword>
<keyword evidence="7" id="KW-0539">Nucleus</keyword>
<evidence type="ECO:0000313" key="10">
    <source>
        <dbReference type="Proteomes" id="UP000221165"/>
    </source>
</evidence>
<dbReference type="GO" id="GO:0008168">
    <property type="term" value="F:methyltransferase activity"/>
    <property type="evidence" value="ECO:0007669"/>
    <property type="project" value="UniProtKB-KW"/>
</dbReference>
<dbReference type="OrthoDB" id="354432at2759"/>
<evidence type="ECO:0000256" key="2">
    <source>
        <dbReference type="ARBA" id="ARBA00004286"/>
    </source>
</evidence>
<dbReference type="Proteomes" id="UP000221165">
    <property type="component" value="Unassembled WGS sequence"/>
</dbReference>
<evidence type="ECO:0000256" key="6">
    <source>
        <dbReference type="ARBA" id="ARBA00022691"/>
    </source>
</evidence>
<keyword evidence="5" id="KW-0808">Transferase</keyword>
<keyword evidence="10" id="KW-1185">Reference proteome</keyword>
<evidence type="ECO:0000259" key="8">
    <source>
        <dbReference type="PROSITE" id="PS50280"/>
    </source>
</evidence>
<proteinExistence type="predicted"/>
<dbReference type="InterPro" id="IPR046341">
    <property type="entry name" value="SET_dom_sf"/>
</dbReference>
<organism evidence="9 10">
    <name type="scientific">Cystoisospora suis</name>
    <dbReference type="NCBI Taxonomy" id="483139"/>
    <lineage>
        <taxon>Eukaryota</taxon>
        <taxon>Sar</taxon>
        <taxon>Alveolata</taxon>
        <taxon>Apicomplexa</taxon>
        <taxon>Conoidasida</taxon>
        <taxon>Coccidia</taxon>
        <taxon>Eucoccidiorida</taxon>
        <taxon>Eimeriorina</taxon>
        <taxon>Sarcocystidae</taxon>
        <taxon>Cystoisospora</taxon>
    </lineage>
</organism>
<evidence type="ECO:0000256" key="4">
    <source>
        <dbReference type="ARBA" id="ARBA00022603"/>
    </source>
</evidence>
<evidence type="ECO:0000256" key="3">
    <source>
        <dbReference type="ARBA" id="ARBA00022454"/>
    </source>
</evidence>
<keyword evidence="6" id="KW-0949">S-adenosyl-L-methionine</keyword>
<dbReference type="PROSITE" id="PS50280">
    <property type="entry name" value="SET"/>
    <property type="match status" value="1"/>
</dbReference>
<dbReference type="GO" id="GO:0005694">
    <property type="term" value="C:chromosome"/>
    <property type="evidence" value="ECO:0007669"/>
    <property type="project" value="UniProtKB-SubCell"/>
</dbReference>
<dbReference type="RefSeq" id="XP_067927478.1">
    <property type="nucleotide sequence ID" value="XM_068060548.1"/>
</dbReference>
<reference evidence="9 10" key="1">
    <citation type="journal article" date="2017" name="Int. J. Parasitol.">
        <title>The genome of the protozoan parasite Cystoisospora suis and a reverse vaccinology approach to identify vaccine candidates.</title>
        <authorList>
            <person name="Palmieri N."/>
            <person name="Shrestha A."/>
            <person name="Ruttkowski B."/>
            <person name="Beck T."/>
            <person name="Vogl C."/>
            <person name="Tomley F."/>
            <person name="Blake D.P."/>
            <person name="Joachim A."/>
        </authorList>
    </citation>
    <scope>NUCLEOTIDE SEQUENCE [LARGE SCALE GENOMIC DNA]</scope>
    <source>
        <strain evidence="9 10">Wien I</strain>
    </source>
</reference>
<dbReference type="GO" id="GO:0032259">
    <property type="term" value="P:methylation"/>
    <property type="evidence" value="ECO:0007669"/>
    <property type="project" value="UniProtKB-KW"/>
</dbReference>
<gene>
    <name evidence="9" type="ORF">CSUI_000314</name>
</gene>
<feature type="domain" description="SET" evidence="8">
    <location>
        <begin position="1"/>
        <end position="85"/>
    </location>
</feature>